<dbReference type="EMBL" id="BART01023310">
    <property type="protein sequence ID" value="GAG91390.1"/>
    <property type="molecule type" value="Genomic_DNA"/>
</dbReference>
<reference evidence="1" key="1">
    <citation type="journal article" date="2014" name="Front. Microbiol.">
        <title>High frequency of phylogenetically diverse reductive dehalogenase-homologous genes in deep subseafloor sedimentary metagenomes.</title>
        <authorList>
            <person name="Kawai M."/>
            <person name="Futagami T."/>
            <person name="Toyoda A."/>
            <person name="Takaki Y."/>
            <person name="Nishi S."/>
            <person name="Hori S."/>
            <person name="Arai W."/>
            <person name="Tsubouchi T."/>
            <person name="Morono Y."/>
            <person name="Uchiyama I."/>
            <person name="Ito T."/>
            <person name="Fujiyama A."/>
            <person name="Inagaki F."/>
            <person name="Takami H."/>
        </authorList>
    </citation>
    <scope>NUCLEOTIDE SEQUENCE</scope>
    <source>
        <strain evidence="1">Expedition CK06-06</strain>
    </source>
</reference>
<gene>
    <name evidence="1" type="ORF">S01H4_42452</name>
</gene>
<feature type="non-terminal residue" evidence="1">
    <location>
        <position position="130"/>
    </location>
</feature>
<dbReference type="SUPFAM" id="SSF52218">
    <property type="entry name" value="Flavoproteins"/>
    <property type="match status" value="1"/>
</dbReference>
<accession>X1B8E7</accession>
<sequence length="130" mass="14371">MPTGIGSTVITIIERGKDLSPQTIGNDDFAEQIYIIYHSGISKFTDNTLSTLAENIAKNNYRVTLYHVEKNLKIDFKEAKAIGFASPIYAGSIRQRLANFIQQIELSGIECFVVLTGADKGGRERDTSKV</sequence>
<evidence type="ECO:0000313" key="1">
    <source>
        <dbReference type="EMBL" id="GAG91390.1"/>
    </source>
</evidence>
<comment type="caution">
    <text evidence="1">The sequence shown here is derived from an EMBL/GenBank/DDBJ whole genome shotgun (WGS) entry which is preliminary data.</text>
</comment>
<dbReference type="InterPro" id="IPR029039">
    <property type="entry name" value="Flavoprotein-like_sf"/>
</dbReference>
<protein>
    <submittedName>
        <fullName evidence="1">Uncharacterized protein</fullName>
    </submittedName>
</protein>
<organism evidence="1">
    <name type="scientific">marine sediment metagenome</name>
    <dbReference type="NCBI Taxonomy" id="412755"/>
    <lineage>
        <taxon>unclassified sequences</taxon>
        <taxon>metagenomes</taxon>
        <taxon>ecological metagenomes</taxon>
    </lineage>
</organism>
<proteinExistence type="predicted"/>
<dbReference type="AlphaFoldDB" id="X1B8E7"/>
<dbReference type="Gene3D" id="3.40.50.360">
    <property type="match status" value="1"/>
</dbReference>
<name>X1B8E7_9ZZZZ</name>